<accession>A0A9X2HMJ8</accession>
<dbReference type="EMBL" id="JANAFB010000052">
    <property type="protein sequence ID" value="MCP3427108.1"/>
    <property type="molecule type" value="Genomic_DNA"/>
</dbReference>
<proteinExistence type="predicted"/>
<evidence type="ECO:0000313" key="2">
    <source>
        <dbReference type="EMBL" id="MCP3427108.1"/>
    </source>
</evidence>
<evidence type="ECO:0000313" key="3">
    <source>
        <dbReference type="Proteomes" id="UP001139502"/>
    </source>
</evidence>
<dbReference type="AlphaFoldDB" id="A0A9X2HMJ8"/>
<protein>
    <submittedName>
        <fullName evidence="2">Uncharacterized protein</fullName>
    </submittedName>
</protein>
<gene>
    <name evidence="2" type="ORF">NBM05_14080</name>
</gene>
<comment type="caution">
    <text evidence="2">The sequence shown here is derived from an EMBL/GenBank/DDBJ whole genome shotgun (WGS) entry which is preliminary data.</text>
</comment>
<name>A0A9X2HMJ8_9MICC</name>
<evidence type="ECO:0000256" key="1">
    <source>
        <dbReference type="SAM" id="MobiDB-lite"/>
    </source>
</evidence>
<feature type="compositionally biased region" description="Basic residues" evidence="1">
    <location>
        <begin position="401"/>
        <end position="417"/>
    </location>
</feature>
<organism evidence="2 3">
    <name type="scientific">Rothia santali</name>
    <dbReference type="NCBI Taxonomy" id="2949643"/>
    <lineage>
        <taxon>Bacteria</taxon>
        <taxon>Bacillati</taxon>
        <taxon>Actinomycetota</taxon>
        <taxon>Actinomycetes</taxon>
        <taxon>Micrococcales</taxon>
        <taxon>Micrococcaceae</taxon>
        <taxon>Rothia</taxon>
    </lineage>
</organism>
<sequence length="433" mass="46464">MMLARRMQDAARRRAAQRYARWAERPTEARAVRYLDAAFGSAGESARFREVLAWLEDLGPTFSAGYVELLRQALRAAGGQEGADGAPSGAEPFPDPRSLVEALAVIADDDLESPPEDSDPDRCVIRAIVTGRIDAARDLSERLGASRLSAALRCHVLYLDGRIDEAILRLRALLEEASADADRDTFLIASHGLALIERHWGDPAASHSILSAALSVGQPGVVSSTFFGAMLHWAAVDAHDRGRYALRDALWRDGSSYAPGVGPLYGMGGDLVRAMVEEDPERFDRAAAEVIRARVERGYVIAALHTGVGALQRHAGPELFAAIAGIPAPRGSSPLSFLQPLAGALEAGRADEAGRILAALPAGFAPTSARMVAAAVRWWRGAARTGARRSSRGCWAPRATPPRRRSRACPGARRRSGCWRACSPTPRSRSAWG</sequence>
<dbReference type="Proteomes" id="UP001139502">
    <property type="component" value="Unassembled WGS sequence"/>
</dbReference>
<feature type="region of interest" description="Disordered" evidence="1">
    <location>
        <begin position="390"/>
        <end position="433"/>
    </location>
</feature>
<keyword evidence="3" id="KW-1185">Reference proteome</keyword>
<reference evidence="2" key="1">
    <citation type="submission" date="2022-06" db="EMBL/GenBank/DDBJ databases">
        <title>Rothia sp. isolated from sandalwood seedling.</title>
        <authorList>
            <person name="Tuikhar N."/>
            <person name="Kirdat K."/>
            <person name="Thorat V."/>
            <person name="Swetha P."/>
            <person name="Padma S."/>
            <person name="Sundararaj R."/>
            <person name="Yadav A."/>
        </authorList>
    </citation>
    <scope>NUCLEOTIDE SEQUENCE</scope>
    <source>
        <strain evidence="2">AR01</strain>
    </source>
</reference>